<proteinExistence type="predicted"/>
<keyword evidence="3" id="KW-1185">Reference proteome</keyword>
<feature type="region of interest" description="Disordered" evidence="1">
    <location>
        <begin position="82"/>
        <end position="159"/>
    </location>
</feature>
<evidence type="ECO:0000256" key="1">
    <source>
        <dbReference type="SAM" id="MobiDB-lite"/>
    </source>
</evidence>
<evidence type="ECO:0000313" key="3">
    <source>
        <dbReference type="Proteomes" id="UP001392437"/>
    </source>
</evidence>
<name>A0AAW0QCC2_9PEZI</name>
<reference evidence="2 3" key="1">
    <citation type="submission" date="2023-01" db="EMBL/GenBank/DDBJ databases">
        <title>Analysis of 21 Apiospora genomes using comparative genomics revels a genus with tremendous synthesis potential of carbohydrate active enzymes and secondary metabolites.</title>
        <authorList>
            <person name="Sorensen T."/>
        </authorList>
    </citation>
    <scope>NUCLEOTIDE SEQUENCE [LARGE SCALE GENOMIC DNA]</scope>
    <source>
        <strain evidence="2 3">CBS 117206</strain>
    </source>
</reference>
<evidence type="ECO:0000313" key="2">
    <source>
        <dbReference type="EMBL" id="KAK8096966.1"/>
    </source>
</evidence>
<accession>A0AAW0QCC2</accession>
<dbReference type="AlphaFoldDB" id="A0AAW0QCC2"/>
<dbReference type="EMBL" id="JAQQWP010000010">
    <property type="protein sequence ID" value="KAK8096966.1"/>
    <property type="molecule type" value="Genomic_DNA"/>
</dbReference>
<organism evidence="2 3">
    <name type="scientific">Apiospora kogelbergensis</name>
    <dbReference type="NCBI Taxonomy" id="1337665"/>
    <lineage>
        <taxon>Eukaryota</taxon>
        <taxon>Fungi</taxon>
        <taxon>Dikarya</taxon>
        <taxon>Ascomycota</taxon>
        <taxon>Pezizomycotina</taxon>
        <taxon>Sordariomycetes</taxon>
        <taxon>Xylariomycetidae</taxon>
        <taxon>Amphisphaeriales</taxon>
        <taxon>Apiosporaceae</taxon>
        <taxon>Apiospora</taxon>
    </lineage>
</organism>
<protein>
    <submittedName>
        <fullName evidence="2">Uncharacterized protein</fullName>
    </submittedName>
</protein>
<gene>
    <name evidence="2" type="ORF">PG999_012910</name>
</gene>
<sequence>MENTYNTMPRTYPSYPSPPNLGAFPGWTGNPSSSCGPLLTTYNVPTTNTQQLSGSTFVGASPSLADRGATYAHASYTQAAIGSDTGASNDGEGEDESSASDASAPHSEDHGKKMKKLSSSSHRSHHSSEPSRHRRHRSRSAVAHRGSAHEQYRQANKAARSLQTVANWLVNDSRSRY</sequence>
<dbReference type="Proteomes" id="UP001392437">
    <property type="component" value="Unassembled WGS sequence"/>
</dbReference>
<comment type="caution">
    <text evidence="2">The sequence shown here is derived from an EMBL/GenBank/DDBJ whole genome shotgun (WGS) entry which is preliminary data.</text>
</comment>